<reference evidence="9 10" key="1">
    <citation type="journal article" date="2017" name="BMC Genomics">
        <title>Whole-genome assembly of Babesia ovata and comparative genomics between closely related pathogens.</title>
        <authorList>
            <person name="Yamagishi J."/>
            <person name="Asada M."/>
            <person name="Hakimi H."/>
            <person name="Tanaka T.Q."/>
            <person name="Sugimoto C."/>
            <person name="Kawazu S."/>
        </authorList>
    </citation>
    <scope>NUCLEOTIDE SEQUENCE [LARGE SCALE GENOMIC DNA]</scope>
    <source>
        <strain evidence="9 10">Miyake</strain>
    </source>
</reference>
<dbReference type="GO" id="GO:0032267">
    <property type="term" value="F:tRNA(Ile)-lysidine synthase activity"/>
    <property type="evidence" value="ECO:0007669"/>
    <property type="project" value="UniProtKB-EC"/>
</dbReference>
<dbReference type="PANTHER" id="PTHR43033">
    <property type="entry name" value="TRNA(ILE)-LYSIDINE SYNTHASE-RELATED"/>
    <property type="match status" value="1"/>
</dbReference>
<feature type="signal peptide" evidence="7">
    <location>
        <begin position="1"/>
        <end position="24"/>
    </location>
</feature>
<dbReference type="OrthoDB" id="434144at2759"/>
<feature type="domain" description="tRNA(Ile)-lysidine/2-thiocytidine synthase N-terminal" evidence="8">
    <location>
        <begin position="280"/>
        <end position="365"/>
    </location>
</feature>
<keyword evidence="3" id="KW-0819">tRNA processing</keyword>
<protein>
    <recommendedName>
        <fullName evidence="1">tRNA(Ile)-lysidine synthetase</fullName>
        <ecNumber evidence="1">6.3.4.19</ecNumber>
    </recommendedName>
</protein>
<evidence type="ECO:0000256" key="5">
    <source>
        <dbReference type="ARBA" id="ARBA00022840"/>
    </source>
</evidence>
<evidence type="ECO:0000256" key="4">
    <source>
        <dbReference type="ARBA" id="ARBA00022741"/>
    </source>
</evidence>
<dbReference type="SUPFAM" id="SSF52402">
    <property type="entry name" value="Adenine nucleotide alpha hydrolases-like"/>
    <property type="match status" value="1"/>
</dbReference>
<dbReference type="GO" id="GO:0008033">
    <property type="term" value="P:tRNA processing"/>
    <property type="evidence" value="ECO:0007669"/>
    <property type="project" value="UniProtKB-KW"/>
</dbReference>
<gene>
    <name evidence="9" type="ORF">BOVATA_038560</name>
</gene>
<dbReference type="HAMAP" id="MF_01161">
    <property type="entry name" value="tRNA_Ile_lys_synt"/>
    <property type="match status" value="1"/>
</dbReference>
<dbReference type="EC" id="6.3.4.19" evidence="1"/>
<dbReference type="GeneID" id="39876133"/>
<dbReference type="Gene3D" id="3.40.50.620">
    <property type="entry name" value="HUPs"/>
    <property type="match status" value="1"/>
</dbReference>
<evidence type="ECO:0000256" key="3">
    <source>
        <dbReference type="ARBA" id="ARBA00022694"/>
    </source>
</evidence>
<dbReference type="PANTHER" id="PTHR43033:SF1">
    <property type="entry name" value="TRNA(ILE)-LYSIDINE SYNTHASE-RELATED"/>
    <property type="match status" value="1"/>
</dbReference>
<evidence type="ECO:0000259" key="8">
    <source>
        <dbReference type="Pfam" id="PF01171"/>
    </source>
</evidence>
<dbReference type="RefSeq" id="XP_028868606.1">
    <property type="nucleotide sequence ID" value="XM_029012773.1"/>
</dbReference>
<dbReference type="AlphaFoldDB" id="A0A2H6KH97"/>
<name>A0A2H6KH97_9APIC</name>
<sequence>MSSWTWIFQSVFCLLALRSYEGVAYRVTGVPNTLNLSIRNQRQLWYSLTANEGVGGTPPSQYLVVQPPLKALWDVISEYVVPLCHSESNDGKAKPLPILLSCSGGQDSMAMLHALGLIKRYAGSFVRSSPWGRIFGEKDAVDYELIHQTLRKLLANVHVVYFDHRVRDDTSKDIDIIRSVCSDYGFDFTVEAASASIVDLGRGESSGNFQGAAREWRRDVYKRLIIELPIVDSAASSGDGYDGSAESAQIFNRNVLTRESDSLLDKHVDRAHFHRGIRGVVLLAHHANDNVETFVFKLLRGVHVSNLSGIERICYLDDDKDIVIARPYLRLTKAELGSFLENVGGTYCEDSSNSSSKYLRNRIRRAVVPELLKATSNDNNVDTSLKGLDKRFCTISAQSRAVKKFLDLDTYMFSKYVATKYNLPNRVMPPQEPHVGVGGHAATDLSHLEEAYSTFYSRMYAVTYGNTVCEKTRRYIRTLQFLRNLGFNTKEVLLIREWLLVQSELTRQDILYKFILRELGNDLQLDYSALERISLAWFDNPVSDMPKMHSLRGDRAMCHQGSMVKICRPTSSAIPASECEVYDDGRCSFRVFDNFTATVTPYSAADADSGFHLKLSVPHEGAGGRPAAYDIRKLRDDDIVPCDTLWNRKAASVLAKMNFPHILKDELPVVAVRDSNQVVCFYGVNVLAPYYVNAPQHVTVSFGKDAAASRGITVYYIRVTGK</sequence>
<comment type="caution">
    <text evidence="9">The sequence shown here is derived from an EMBL/GenBank/DDBJ whole genome shotgun (WGS) entry which is preliminary data.</text>
</comment>
<evidence type="ECO:0000313" key="10">
    <source>
        <dbReference type="Proteomes" id="UP000236319"/>
    </source>
</evidence>
<dbReference type="InterPro" id="IPR014729">
    <property type="entry name" value="Rossmann-like_a/b/a_fold"/>
</dbReference>
<dbReference type="InterPro" id="IPR012795">
    <property type="entry name" value="tRNA_Ile_lys_synt_N"/>
</dbReference>
<dbReference type="Pfam" id="PF01171">
    <property type="entry name" value="ATP_bind_3"/>
    <property type="match status" value="1"/>
</dbReference>
<evidence type="ECO:0000256" key="1">
    <source>
        <dbReference type="ARBA" id="ARBA00013267"/>
    </source>
</evidence>
<dbReference type="GO" id="GO:0005524">
    <property type="term" value="F:ATP binding"/>
    <property type="evidence" value="ECO:0007669"/>
    <property type="project" value="UniProtKB-KW"/>
</dbReference>
<evidence type="ECO:0000256" key="6">
    <source>
        <dbReference type="ARBA" id="ARBA00048539"/>
    </source>
</evidence>
<dbReference type="EMBL" id="BDSA01000004">
    <property type="protein sequence ID" value="GBE62363.1"/>
    <property type="molecule type" value="Genomic_DNA"/>
</dbReference>
<dbReference type="InterPro" id="IPR011063">
    <property type="entry name" value="TilS/TtcA_N"/>
</dbReference>
<keyword evidence="2" id="KW-0436">Ligase</keyword>
<evidence type="ECO:0000256" key="2">
    <source>
        <dbReference type="ARBA" id="ARBA00022598"/>
    </source>
</evidence>
<keyword evidence="5" id="KW-0067">ATP-binding</keyword>
<evidence type="ECO:0000256" key="7">
    <source>
        <dbReference type="SAM" id="SignalP"/>
    </source>
</evidence>
<accession>A0A2H6KH97</accession>
<comment type="catalytic activity">
    <reaction evidence="6">
        <text>cytidine(34) in tRNA(Ile2) + L-lysine + ATP = lysidine(34) in tRNA(Ile2) + AMP + diphosphate + H(+)</text>
        <dbReference type="Rhea" id="RHEA:43744"/>
        <dbReference type="Rhea" id="RHEA-COMP:10625"/>
        <dbReference type="Rhea" id="RHEA-COMP:10670"/>
        <dbReference type="ChEBI" id="CHEBI:15378"/>
        <dbReference type="ChEBI" id="CHEBI:30616"/>
        <dbReference type="ChEBI" id="CHEBI:32551"/>
        <dbReference type="ChEBI" id="CHEBI:33019"/>
        <dbReference type="ChEBI" id="CHEBI:82748"/>
        <dbReference type="ChEBI" id="CHEBI:83665"/>
        <dbReference type="ChEBI" id="CHEBI:456215"/>
        <dbReference type="EC" id="6.3.4.19"/>
    </reaction>
</comment>
<proteinExistence type="inferred from homology"/>
<organism evidence="9 10">
    <name type="scientific">Babesia ovata</name>
    <dbReference type="NCBI Taxonomy" id="189622"/>
    <lineage>
        <taxon>Eukaryota</taxon>
        <taxon>Sar</taxon>
        <taxon>Alveolata</taxon>
        <taxon>Apicomplexa</taxon>
        <taxon>Aconoidasida</taxon>
        <taxon>Piroplasmida</taxon>
        <taxon>Babesiidae</taxon>
        <taxon>Babesia</taxon>
    </lineage>
</organism>
<dbReference type="CDD" id="cd01992">
    <property type="entry name" value="TilS_N"/>
    <property type="match status" value="1"/>
</dbReference>
<dbReference type="VEuPathDB" id="PiroplasmaDB:BOVATA_038560"/>
<dbReference type="InterPro" id="IPR012094">
    <property type="entry name" value="tRNA_Ile_lys_synt"/>
</dbReference>
<feature type="chain" id="PRO_5014166402" description="tRNA(Ile)-lysidine synthetase" evidence="7">
    <location>
        <begin position="25"/>
        <end position="722"/>
    </location>
</feature>
<keyword evidence="7" id="KW-0732">Signal</keyword>
<dbReference type="Proteomes" id="UP000236319">
    <property type="component" value="Unassembled WGS sequence"/>
</dbReference>
<evidence type="ECO:0000313" key="9">
    <source>
        <dbReference type="EMBL" id="GBE62363.1"/>
    </source>
</evidence>
<keyword evidence="4" id="KW-0547">Nucleotide-binding</keyword>
<keyword evidence="10" id="KW-1185">Reference proteome</keyword>